<gene>
    <name evidence="1" type="ORF">CEE69_13025</name>
</gene>
<keyword evidence="2" id="KW-1185">Reference proteome</keyword>
<reference evidence="1 2" key="1">
    <citation type="submission" date="2017-06" db="EMBL/GenBank/DDBJ databases">
        <title>Description of Rhodopirellula bahusiensis sp. nov.</title>
        <authorList>
            <person name="Kizina J."/>
            <person name="Harder J."/>
        </authorList>
    </citation>
    <scope>NUCLEOTIDE SEQUENCE [LARGE SCALE GENOMIC DNA]</scope>
    <source>
        <strain evidence="1 2">SWK21</strain>
    </source>
</reference>
<dbReference type="EMBL" id="NIZW01000009">
    <property type="protein sequence ID" value="PHQ34792.1"/>
    <property type="molecule type" value="Genomic_DNA"/>
</dbReference>
<dbReference type="GeneID" id="90609033"/>
<protein>
    <submittedName>
        <fullName evidence="1">Uncharacterized protein</fullName>
    </submittedName>
</protein>
<evidence type="ECO:0000313" key="1">
    <source>
        <dbReference type="EMBL" id="PHQ34792.1"/>
    </source>
</evidence>
<comment type="caution">
    <text evidence="1">The sequence shown here is derived from an EMBL/GenBank/DDBJ whole genome shotgun (WGS) entry which is preliminary data.</text>
</comment>
<name>A0A2G1W6Y2_9BACT</name>
<proteinExistence type="predicted"/>
<dbReference type="AlphaFoldDB" id="A0A2G1W6Y2"/>
<accession>A0A2G1W6Y2</accession>
<organism evidence="1 2">
    <name type="scientific">Rhodopirellula bahusiensis</name>
    <dbReference type="NCBI Taxonomy" id="2014065"/>
    <lineage>
        <taxon>Bacteria</taxon>
        <taxon>Pseudomonadati</taxon>
        <taxon>Planctomycetota</taxon>
        <taxon>Planctomycetia</taxon>
        <taxon>Pirellulales</taxon>
        <taxon>Pirellulaceae</taxon>
        <taxon>Rhodopirellula</taxon>
    </lineage>
</organism>
<dbReference type="Proteomes" id="UP000225740">
    <property type="component" value="Unassembled WGS sequence"/>
</dbReference>
<sequence length="99" mass="10914">MQRWGIEPIDWLASDSGFRGKLSQDKSISLQVCNEAAIGLAFATIKMRAECRSDVAEYGLAALKRTGRLIDSSTLSEALKSEWKAAEKKMVAKLKAHQT</sequence>
<evidence type="ECO:0000313" key="2">
    <source>
        <dbReference type="Proteomes" id="UP000225740"/>
    </source>
</evidence>
<dbReference type="RefSeq" id="WP_143549226.1">
    <property type="nucleotide sequence ID" value="NZ_NIZW01000009.1"/>
</dbReference>